<accession>A0A7T4EG97</accession>
<dbReference type="AlphaFoldDB" id="A0A7T4EG97"/>
<keyword evidence="1" id="KW-0472">Membrane</keyword>
<dbReference type="InterPro" id="IPR021949">
    <property type="entry name" value="DUF3566_TM"/>
</dbReference>
<dbReference type="GeneID" id="92758798"/>
<keyword evidence="1" id="KW-1133">Transmembrane helix</keyword>
<feature type="transmembrane region" description="Helical" evidence="1">
    <location>
        <begin position="21"/>
        <end position="42"/>
    </location>
</feature>
<protein>
    <submittedName>
        <fullName evidence="3">DUF3566 domain-containing protein</fullName>
    </submittedName>
</protein>
<dbReference type="EMBL" id="CP066007">
    <property type="protein sequence ID" value="QQB46836.1"/>
    <property type="molecule type" value="Genomic_DNA"/>
</dbReference>
<dbReference type="RefSeq" id="WP_005391507.1">
    <property type="nucleotide sequence ID" value="NZ_CP066007.1"/>
</dbReference>
<keyword evidence="1" id="KW-0812">Transmembrane</keyword>
<feature type="domain" description="DUF3566" evidence="2">
    <location>
        <begin position="5"/>
        <end position="111"/>
    </location>
</feature>
<evidence type="ECO:0000313" key="3">
    <source>
        <dbReference type="EMBL" id="QQB46836.1"/>
    </source>
</evidence>
<name>A0A7T4EG97_9CORY</name>
<evidence type="ECO:0000313" key="4">
    <source>
        <dbReference type="Proteomes" id="UP000596145"/>
    </source>
</evidence>
<proteinExistence type="predicted"/>
<sequence>MASRRVAITRINTMSVLRTALLLALAGLAAWVVCVCLLYVGLDAAGVWDSVNAVIGGAGGEGTITFQIVLGAATLLGAIVALLVVVLAPITAVLFNAFAGFTGGLTITLTNRR</sequence>
<gene>
    <name evidence="3" type="ORF">I6I10_02595</name>
</gene>
<organism evidence="3 4">
    <name type="scientific">Corynebacterium glucuronolyticum</name>
    <dbReference type="NCBI Taxonomy" id="39791"/>
    <lineage>
        <taxon>Bacteria</taxon>
        <taxon>Bacillati</taxon>
        <taxon>Actinomycetota</taxon>
        <taxon>Actinomycetes</taxon>
        <taxon>Mycobacteriales</taxon>
        <taxon>Corynebacteriaceae</taxon>
        <taxon>Corynebacterium</taxon>
    </lineage>
</organism>
<dbReference type="Pfam" id="PF12089">
    <property type="entry name" value="DUF3566"/>
    <property type="match status" value="1"/>
</dbReference>
<dbReference type="Proteomes" id="UP000596145">
    <property type="component" value="Chromosome"/>
</dbReference>
<reference evidence="3 4" key="1">
    <citation type="submission" date="2020-12" db="EMBL/GenBank/DDBJ databases">
        <title>FDA dAtabase for Regulatory Grade micrObial Sequences (FDA-ARGOS): Supporting development and validation of Infectious Disease Dx tests.</title>
        <authorList>
            <person name="Sproer C."/>
            <person name="Gronow S."/>
            <person name="Severitt S."/>
            <person name="Schroder I."/>
            <person name="Tallon L."/>
            <person name="Sadzewicz L."/>
            <person name="Zhao X."/>
            <person name="Boylan J."/>
            <person name="Ott S."/>
            <person name="Bowen H."/>
            <person name="Vavikolanu K."/>
            <person name="Mehta A."/>
            <person name="Aluvathingal J."/>
            <person name="Nadendla S."/>
            <person name="Lowell S."/>
            <person name="Myers T."/>
            <person name="Yan Y."/>
            <person name="Sichtig H."/>
        </authorList>
    </citation>
    <scope>NUCLEOTIDE SEQUENCE [LARGE SCALE GENOMIC DNA]</scope>
    <source>
        <strain evidence="3 4">FDAARGOS_1053</strain>
    </source>
</reference>
<feature type="transmembrane region" description="Helical" evidence="1">
    <location>
        <begin position="62"/>
        <end position="86"/>
    </location>
</feature>
<feature type="transmembrane region" description="Helical" evidence="1">
    <location>
        <begin position="93"/>
        <end position="110"/>
    </location>
</feature>
<evidence type="ECO:0000256" key="1">
    <source>
        <dbReference type="SAM" id="Phobius"/>
    </source>
</evidence>
<evidence type="ECO:0000259" key="2">
    <source>
        <dbReference type="Pfam" id="PF12089"/>
    </source>
</evidence>